<gene>
    <name evidence="1" type="ORF">L6164_032617</name>
</gene>
<dbReference type="Proteomes" id="UP000828941">
    <property type="component" value="Chromosome 13"/>
</dbReference>
<proteinExistence type="predicted"/>
<organism evidence="1 2">
    <name type="scientific">Bauhinia variegata</name>
    <name type="common">Purple orchid tree</name>
    <name type="synonym">Phanera variegata</name>
    <dbReference type="NCBI Taxonomy" id="167791"/>
    <lineage>
        <taxon>Eukaryota</taxon>
        <taxon>Viridiplantae</taxon>
        <taxon>Streptophyta</taxon>
        <taxon>Embryophyta</taxon>
        <taxon>Tracheophyta</taxon>
        <taxon>Spermatophyta</taxon>
        <taxon>Magnoliopsida</taxon>
        <taxon>eudicotyledons</taxon>
        <taxon>Gunneridae</taxon>
        <taxon>Pentapetalae</taxon>
        <taxon>rosids</taxon>
        <taxon>fabids</taxon>
        <taxon>Fabales</taxon>
        <taxon>Fabaceae</taxon>
        <taxon>Cercidoideae</taxon>
        <taxon>Cercideae</taxon>
        <taxon>Bauhiniinae</taxon>
        <taxon>Bauhinia</taxon>
    </lineage>
</organism>
<dbReference type="EMBL" id="CM039438">
    <property type="protein sequence ID" value="KAI4299127.1"/>
    <property type="molecule type" value="Genomic_DNA"/>
</dbReference>
<comment type="caution">
    <text evidence="1">The sequence shown here is derived from an EMBL/GenBank/DDBJ whole genome shotgun (WGS) entry which is preliminary data.</text>
</comment>
<evidence type="ECO:0000313" key="2">
    <source>
        <dbReference type="Proteomes" id="UP000828941"/>
    </source>
</evidence>
<keyword evidence="2" id="KW-1185">Reference proteome</keyword>
<sequence>MAAAVPIEITVKSLSESGLKSIPSCFASKNLQDLEVIDPQEGTIPIIDFPLLTSSDPQHMSKIIQDLGRACEDGDSSCTNVVEFQLINHGIPESLMKNIMDGLKGFFDLSNEEKTEFQGNHVMDHITRSVFNADSKKVHCCRDFLKCFVHSEFHFPNKPAGLRDTAFEYTGETREVTMELLKGVSESLGLEPNYFSKALDLDSGLGRFIANLYPPCPQPELTMGIHPHTDPGLLTILIENGISGLQILHNGKWFRVYAPPNALMVNIADQLEVVTNGKYKGAIHRATLYGKAMATRMSLAIAYGPCPDKVIRPASEFVNESHPPAYTALTCGEYYELHLANAYSKITALDYVRIQN</sequence>
<name>A0ACB9KPD6_BAUVA</name>
<accession>A0ACB9KPD6</accession>
<evidence type="ECO:0000313" key="1">
    <source>
        <dbReference type="EMBL" id="KAI4299127.1"/>
    </source>
</evidence>
<protein>
    <submittedName>
        <fullName evidence="1">Uncharacterized protein</fullName>
    </submittedName>
</protein>
<reference evidence="1 2" key="1">
    <citation type="journal article" date="2022" name="DNA Res.">
        <title>Chromosomal-level genome assembly of the orchid tree Bauhinia variegata (Leguminosae; Cercidoideae) supports the allotetraploid origin hypothesis of Bauhinia.</title>
        <authorList>
            <person name="Zhong Y."/>
            <person name="Chen Y."/>
            <person name="Zheng D."/>
            <person name="Pang J."/>
            <person name="Liu Y."/>
            <person name="Luo S."/>
            <person name="Meng S."/>
            <person name="Qian L."/>
            <person name="Wei D."/>
            <person name="Dai S."/>
            <person name="Zhou R."/>
        </authorList>
    </citation>
    <scope>NUCLEOTIDE SEQUENCE [LARGE SCALE GENOMIC DNA]</scope>
    <source>
        <strain evidence="1">BV-YZ2020</strain>
    </source>
</reference>